<organism evidence="1 2">
    <name type="scientific">Cannabis sativa</name>
    <name type="common">Hemp</name>
    <name type="synonym">Marijuana</name>
    <dbReference type="NCBI Taxonomy" id="3483"/>
    <lineage>
        <taxon>Eukaryota</taxon>
        <taxon>Viridiplantae</taxon>
        <taxon>Streptophyta</taxon>
        <taxon>Embryophyta</taxon>
        <taxon>Tracheophyta</taxon>
        <taxon>Spermatophyta</taxon>
        <taxon>Magnoliopsida</taxon>
        <taxon>eudicotyledons</taxon>
        <taxon>Gunneridae</taxon>
        <taxon>Pentapetalae</taxon>
        <taxon>rosids</taxon>
        <taxon>fabids</taxon>
        <taxon>Rosales</taxon>
        <taxon>Cannabaceae</taxon>
        <taxon>Cannabis</taxon>
    </lineage>
</organism>
<keyword evidence="2" id="KW-1185">Reference proteome</keyword>
<dbReference type="Proteomes" id="UP000596661">
    <property type="component" value="Unassembled WGS sequence"/>
</dbReference>
<sequence length="101" mass="11172">MPIVCGGAHSRLRGPLLLSLGGDQLFHFRFCEGHRYNDSDGSVVGGERWWREEGIMEISSSSGEKNDTVEDSVWMELYQVGHLGFGRVSFSGIQPSQVKGN</sequence>
<dbReference type="EnsemblPlants" id="evm.model.10.1250">
    <property type="protein sequence ID" value="cds.evm.model.10.1250"/>
    <property type="gene ID" value="evm.TU.10.1250"/>
</dbReference>
<protein>
    <submittedName>
        <fullName evidence="1">Uncharacterized protein</fullName>
    </submittedName>
</protein>
<evidence type="ECO:0000313" key="1">
    <source>
        <dbReference type="EnsemblPlants" id="cds.evm.model.10.1250"/>
    </source>
</evidence>
<name>A0A803QJ37_CANSA</name>
<evidence type="ECO:0000313" key="2">
    <source>
        <dbReference type="Proteomes" id="UP000596661"/>
    </source>
</evidence>
<dbReference type="AlphaFoldDB" id="A0A803QJ37"/>
<dbReference type="Gramene" id="evm.model.10.1250">
    <property type="protein sequence ID" value="cds.evm.model.10.1250"/>
    <property type="gene ID" value="evm.TU.10.1250"/>
</dbReference>
<dbReference type="EMBL" id="UZAU01000819">
    <property type="status" value="NOT_ANNOTATED_CDS"/>
    <property type="molecule type" value="Genomic_DNA"/>
</dbReference>
<accession>A0A803QJ37</accession>
<proteinExistence type="predicted"/>
<reference evidence="1" key="1">
    <citation type="submission" date="2021-03" db="UniProtKB">
        <authorList>
            <consortium name="EnsemblPlants"/>
        </authorList>
    </citation>
    <scope>IDENTIFICATION</scope>
</reference>